<dbReference type="AlphaFoldDB" id="A0A8H7INC7"/>
<keyword evidence="3" id="KW-0695">RNA-directed DNA polymerase</keyword>
<dbReference type="SUPFAM" id="SSF56672">
    <property type="entry name" value="DNA/RNA polymerases"/>
    <property type="match status" value="1"/>
</dbReference>
<accession>A0A8H7INC7</accession>
<reference evidence="3" key="1">
    <citation type="submission" date="2020-09" db="EMBL/GenBank/DDBJ databases">
        <title>Comparative genome analyses of four rice-infecting Rhizoctonia solani isolates reveal extensive enrichment of homogalacturonan modification genes.</title>
        <authorList>
            <person name="Lee D.-Y."/>
            <person name="Jeon J."/>
            <person name="Kim K.-T."/>
            <person name="Cheong K."/>
            <person name="Song H."/>
            <person name="Choi G."/>
            <person name="Ko J."/>
            <person name="Opiyo S.O."/>
            <person name="Zuo S."/>
            <person name="Madhav S."/>
            <person name="Lee Y.-H."/>
            <person name="Wang G.-L."/>
        </authorList>
    </citation>
    <scope>NUCLEOTIDE SEQUENCE</scope>
    <source>
        <strain evidence="3">AG1-IA B2</strain>
    </source>
</reference>
<proteinExistence type="predicted"/>
<dbReference type="PANTHER" id="PTHR33481:SF1">
    <property type="entry name" value="ENDONUCLEASE_EXONUCLEASE_PHOSPHATASE DOMAIN-CONTAINING PROTEIN-RELATED"/>
    <property type="match status" value="1"/>
</dbReference>
<dbReference type="PROSITE" id="PS50878">
    <property type="entry name" value="RT_POL"/>
    <property type="match status" value="1"/>
</dbReference>
<evidence type="ECO:0000313" key="3">
    <source>
        <dbReference type="EMBL" id="KAF8761872.1"/>
    </source>
</evidence>
<dbReference type="InterPro" id="IPR043502">
    <property type="entry name" value="DNA/RNA_pol_sf"/>
</dbReference>
<evidence type="ECO:0000256" key="1">
    <source>
        <dbReference type="SAM" id="MobiDB-lite"/>
    </source>
</evidence>
<dbReference type="InterPro" id="IPR036691">
    <property type="entry name" value="Endo/exonu/phosph_ase_sf"/>
</dbReference>
<dbReference type="GO" id="GO:0003964">
    <property type="term" value="F:RNA-directed DNA polymerase activity"/>
    <property type="evidence" value="ECO:0007669"/>
    <property type="project" value="UniProtKB-KW"/>
</dbReference>
<sequence>MLRNLISIDLKYYDLCFTITNIYLHGNTANETLNALVDAPADPSEAQIFCGDFNLHHPMWSLEGSQPTPFCQCGHSCGTPSPGRTIRAVIDLENRDKWIEAIERLIEDNPPPLIYNSKEDVELGAHVLLEAMSNATARSMKFVKVHKRRLRAPWWNDACSDAVANLEQALDAESRSSALGHLRSTIRAARRNFADLVQRGTPHPPATAGEGWQNRHTPDDQALMLKSVFFPAVAPPVDTSPLGIPCLSHATIKISLQTKSPQPFPARQINPTQGFSESVQCLPQIWVPPKVPPQRACGGHPKTQKAGHVLTQSLQTNIVAGNVIQVSGKIMAARITFEIGKYNILPYTQFGGRDNSSCVDGGLALCHDIYAAWSHGKYASLLTLDISGYFNNVNHSRLNYTIRRLGFSDYTCNWLASYFSDRTAQFRINNCITRKFDISNVGIPQGLPLSPVLSSLYSYPVLVSIPSSDSLSVRAYVDDFTILATSSSRLQNTHLLESAAEQAGAALHALGLEFELEKCELIHFAKSGQSLANNPQCLWCTRQAHTTLSLLPLPQYDGSVSSWTGNSIFKTIVRHPNPHIRSPALVSWALTETTRPTIGENTKRGSTLDPWSFPHVPISALGHLASIPRFTSHLQESRKTPPPVSPLFLLSRKYPNASPQSGEPMALDLKSTQDPEPRLAPPLSLHWPTYPIPSASASTRILRHRGTRPISGDQGSRPISHPSRLVKTERNTLTASLAWRPALRKTARLSASPMGRNETPPEKAKGIGPRFEVFDAEMIALAKAATCGIAKARALGAHHIVLFADNKAALSNISLLSNTHANTHLETSALPSTTSSLSNDRADALANEGGTKPPMHSHNRSITWSKAEATRNASLTWSHLWSSQPHSCFVSEHIRRNPSLSLHPFFKAFPYHRAIHARLIQVIMGHAFLGEYRERFRPDDDPSCPCGAPRQTLDHVLQACPSFNLARHTLREVSGPMLSSTLFGTTPDCELSPNSSTQRMHSNYELPPPRCLLPMAAPPHADPFSLCTYMLFPPFGCACYV</sequence>
<keyword evidence="3" id="KW-0548">Nucleotidyltransferase</keyword>
<keyword evidence="3" id="KW-0808">Transferase</keyword>
<dbReference type="InterPro" id="IPR000477">
    <property type="entry name" value="RT_dom"/>
</dbReference>
<dbReference type="Proteomes" id="UP000614334">
    <property type="component" value="Unassembled WGS sequence"/>
</dbReference>
<comment type="caution">
    <text evidence="3">The sequence shown here is derived from an EMBL/GenBank/DDBJ whole genome shotgun (WGS) entry which is preliminary data.</text>
</comment>
<dbReference type="Pfam" id="PF00078">
    <property type="entry name" value="RVT_1"/>
    <property type="match status" value="1"/>
</dbReference>
<evidence type="ECO:0000259" key="2">
    <source>
        <dbReference type="PROSITE" id="PS50878"/>
    </source>
</evidence>
<feature type="region of interest" description="Disordered" evidence="1">
    <location>
        <begin position="654"/>
        <end position="685"/>
    </location>
</feature>
<dbReference type="PANTHER" id="PTHR33481">
    <property type="entry name" value="REVERSE TRANSCRIPTASE"/>
    <property type="match status" value="1"/>
</dbReference>
<name>A0A8H7INC7_9AGAM</name>
<evidence type="ECO:0000313" key="4">
    <source>
        <dbReference type="Proteomes" id="UP000614334"/>
    </source>
</evidence>
<dbReference type="Gene3D" id="3.60.10.10">
    <property type="entry name" value="Endonuclease/exonuclease/phosphatase"/>
    <property type="match status" value="1"/>
</dbReference>
<dbReference type="EMBL" id="JACYCF010000001">
    <property type="protein sequence ID" value="KAF8761872.1"/>
    <property type="molecule type" value="Genomic_DNA"/>
</dbReference>
<feature type="compositionally biased region" description="Low complexity" evidence="1">
    <location>
        <begin position="828"/>
        <end position="838"/>
    </location>
</feature>
<feature type="domain" description="Reverse transcriptase" evidence="2">
    <location>
        <begin position="307"/>
        <end position="568"/>
    </location>
</feature>
<feature type="region of interest" description="Disordered" evidence="1">
    <location>
        <begin position="828"/>
        <end position="859"/>
    </location>
</feature>
<dbReference type="SUPFAM" id="SSF56219">
    <property type="entry name" value="DNase I-like"/>
    <property type="match status" value="1"/>
</dbReference>
<organism evidence="3 4">
    <name type="scientific">Rhizoctonia solani</name>
    <dbReference type="NCBI Taxonomy" id="456999"/>
    <lineage>
        <taxon>Eukaryota</taxon>
        <taxon>Fungi</taxon>
        <taxon>Dikarya</taxon>
        <taxon>Basidiomycota</taxon>
        <taxon>Agaricomycotina</taxon>
        <taxon>Agaricomycetes</taxon>
        <taxon>Cantharellales</taxon>
        <taxon>Ceratobasidiaceae</taxon>
        <taxon>Rhizoctonia</taxon>
    </lineage>
</organism>
<protein>
    <submittedName>
        <fullName evidence="3">Reverse transcriptase (RNA-dependent DNA polymerase)</fullName>
    </submittedName>
</protein>
<gene>
    <name evidence="3" type="ORF">RHS01_01272</name>
</gene>